<dbReference type="InterPro" id="IPR003439">
    <property type="entry name" value="ABC_transporter-like_ATP-bd"/>
</dbReference>
<feature type="transmembrane region" description="Helical" evidence="9">
    <location>
        <begin position="243"/>
        <end position="268"/>
    </location>
</feature>
<feature type="transmembrane region" description="Helical" evidence="9">
    <location>
        <begin position="21"/>
        <end position="39"/>
    </location>
</feature>
<dbReference type="InterPro" id="IPR027417">
    <property type="entry name" value="P-loop_NTPase"/>
</dbReference>
<dbReference type="PROSITE" id="PS50893">
    <property type="entry name" value="ABC_TRANSPORTER_2"/>
    <property type="match status" value="1"/>
</dbReference>
<accession>A0A2U1E5W6</accession>
<evidence type="ECO:0000256" key="1">
    <source>
        <dbReference type="ARBA" id="ARBA00004651"/>
    </source>
</evidence>
<sequence length="582" mass="66528">MKFLKSISRYMKPYKTQYIMGVLWLIVIDTLVIYVPQILRNFANDYQNGTITKDKLVTYALLTIGTGLIMSIGRYFWRVYLFGSARRIEYDIRSQLFNHWLSMDNEFYNYHKIGDLMAYATNDINSVRMFTGEGIMMSVDSSFMLIFTIIMMIRTVGVRITAITLFPIPITAVIIIASGKVFYKIFRKRQEAYAKLSDVTTESFSGISVIKAFVEEDEAKKRFDEANRNYYNKDLNVVKTQTFFFPFMVLLAGISYMLVIFFGAKYVIDGTLSLGDFVALYTYVGIIMWPARSLGIIIGQIQQGSAGLFRIEEMLKNKPTIKDVENPIRLPEDKTSIEFKNVSFKYPGEEDYALKNISFKLENGKSLALVGKTGSSKSTILKLIFREYLPNEGEVLIDNHPIENIRINDLSEKTGYVPQDNFLFSESLRENIAFSYEKDYDVDEVYEAAKKSGVYNDIMDFKNDFDTVIGERGVTLSGGQKQRVSIARALIKKPSLLVLDDSLSAVDTNTEKSILDALDKIHATEVIIAHRISTIKSCDEIIFLEAGHIKERGTHDELVKLDGEYNKMYQNQLLEDELKGEF</sequence>
<evidence type="ECO:0000256" key="7">
    <source>
        <dbReference type="ARBA" id="ARBA00022989"/>
    </source>
</evidence>
<dbReference type="Pfam" id="PF00664">
    <property type="entry name" value="ABC_membrane"/>
    <property type="match status" value="1"/>
</dbReference>
<feature type="domain" description="ABC transmembrane type-1" evidence="11">
    <location>
        <begin position="19"/>
        <end position="303"/>
    </location>
</feature>
<dbReference type="InterPro" id="IPR017871">
    <property type="entry name" value="ABC_transporter-like_CS"/>
</dbReference>
<keyword evidence="2" id="KW-0813">Transport</keyword>
<dbReference type="RefSeq" id="WP_116479782.1">
    <property type="nucleotide sequence ID" value="NZ_QEKV01000002.1"/>
</dbReference>
<dbReference type="SMART" id="SM00382">
    <property type="entry name" value="AAA"/>
    <property type="match status" value="1"/>
</dbReference>
<dbReference type="PROSITE" id="PS50929">
    <property type="entry name" value="ABC_TM1F"/>
    <property type="match status" value="1"/>
</dbReference>
<dbReference type="AlphaFoldDB" id="A0A2U1E5W6"/>
<dbReference type="FunFam" id="3.40.50.300:FF:000221">
    <property type="entry name" value="Multidrug ABC transporter ATP-binding protein"/>
    <property type="match status" value="1"/>
</dbReference>
<keyword evidence="4 9" id="KW-0812">Transmembrane</keyword>
<evidence type="ECO:0000256" key="5">
    <source>
        <dbReference type="ARBA" id="ARBA00022741"/>
    </source>
</evidence>
<feature type="transmembrane region" description="Helical" evidence="9">
    <location>
        <begin position="160"/>
        <end position="183"/>
    </location>
</feature>
<dbReference type="Proteomes" id="UP000245793">
    <property type="component" value="Unassembled WGS sequence"/>
</dbReference>
<evidence type="ECO:0000256" key="4">
    <source>
        <dbReference type="ARBA" id="ARBA00022692"/>
    </source>
</evidence>
<dbReference type="PANTHER" id="PTHR43394">
    <property type="entry name" value="ATP-DEPENDENT PERMEASE MDL1, MITOCHONDRIAL"/>
    <property type="match status" value="1"/>
</dbReference>
<evidence type="ECO:0000256" key="9">
    <source>
        <dbReference type="SAM" id="Phobius"/>
    </source>
</evidence>
<keyword evidence="13" id="KW-1185">Reference proteome</keyword>
<dbReference type="CDD" id="cd18541">
    <property type="entry name" value="ABC_6TM_TmrB_like"/>
    <property type="match status" value="1"/>
</dbReference>
<evidence type="ECO:0000256" key="8">
    <source>
        <dbReference type="ARBA" id="ARBA00023136"/>
    </source>
</evidence>
<keyword evidence="6 12" id="KW-0067">ATP-binding</keyword>
<dbReference type="GO" id="GO:0005524">
    <property type="term" value="F:ATP binding"/>
    <property type="evidence" value="ECO:0007669"/>
    <property type="project" value="UniProtKB-KW"/>
</dbReference>
<dbReference type="InterPro" id="IPR011527">
    <property type="entry name" value="ABC1_TM_dom"/>
</dbReference>
<feature type="transmembrane region" description="Helical" evidence="9">
    <location>
        <begin position="280"/>
        <end position="301"/>
    </location>
</feature>
<keyword evidence="3" id="KW-1003">Cell membrane</keyword>
<dbReference type="GO" id="GO:0016887">
    <property type="term" value="F:ATP hydrolysis activity"/>
    <property type="evidence" value="ECO:0007669"/>
    <property type="project" value="InterPro"/>
</dbReference>
<evidence type="ECO:0000313" key="12">
    <source>
        <dbReference type="EMBL" id="PVY95340.1"/>
    </source>
</evidence>
<dbReference type="EMBL" id="QEKV01000002">
    <property type="protein sequence ID" value="PVY95340.1"/>
    <property type="molecule type" value="Genomic_DNA"/>
</dbReference>
<reference evidence="12 13" key="1">
    <citation type="submission" date="2018-04" db="EMBL/GenBank/DDBJ databases">
        <title>Genomic Encyclopedia of Type Strains, Phase IV (KMG-IV): sequencing the most valuable type-strain genomes for metagenomic binning, comparative biology and taxonomic classification.</title>
        <authorList>
            <person name="Goeker M."/>
        </authorList>
    </citation>
    <scope>NUCLEOTIDE SEQUENCE [LARGE SCALE GENOMIC DNA]</scope>
    <source>
        <strain evidence="12 13">DSM 20705</strain>
    </source>
</reference>
<dbReference type="PROSITE" id="PS00211">
    <property type="entry name" value="ABC_TRANSPORTER_1"/>
    <property type="match status" value="1"/>
</dbReference>
<evidence type="ECO:0000313" key="13">
    <source>
        <dbReference type="Proteomes" id="UP000245793"/>
    </source>
</evidence>
<keyword evidence="5" id="KW-0547">Nucleotide-binding</keyword>
<comment type="caution">
    <text evidence="12">The sequence shown here is derived from an EMBL/GenBank/DDBJ whole genome shotgun (WGS) entry which is preliminary data.</text>
</comment>
<gene>
    <name evidence="12" type="ORF">C7381_102230</name>
</gene>
<dbReference type="InterPro" id="IPR036640">
    <property type="entry name" value="ABC1_TM_sf"/>
</dbReference>
<dbReference type="SUPFAM" id="SSF52540">
    <property type="entry name" value="P-loop containing nucleoside triphosphate hydrolases"/>
    <property type="match status" value="1"/>
</dbReference>
<feature type="domain" description="ABC transporter" evidence="10">
    <location>
        <begin position="337"/>
        <end position="571"/>
    </location>
</feature>
<evidence type="ECO:0000256" key="2">
    <source>
        <dbReference type="ARBA" id="ARBA00022448"/>
    </source>
</evidence>
<evidence type="ECO:0000259" key="10">
    <source>
        <dbReference type="PROSITE" id="PS50893"/>
    </source>
</evidence>
<feature type="transmembrane region" description="Helical" evidence="9">
    <location>
        <begin position="59"/>
        <end position="77"/>
    </location>
</feature>
<dbReference type="Gene3D" id="1.20.1560.10">
    <property type="entry name" value="ABC transporter type 1, transmembrane domain"/>
    <property type="match status" value="1"/>
</dbReference>
<protein>
    <submittedName>
        <fullName evidence="12">ATP-binding cassette subfamily B protein</fullName>
    </submittedName>
</protein>
<keyword evidence="7 9" id="KW-1133">Transmembrane helix</keyword>
<dbReference type="Gene3D" id="3.40.50.300">
    <property type="entry name" value="P-loop containing nucleotide triphosphate hydrolases"/>
    <property type="match status" value="1"/>
</dbReference>
<organism evidence="12 13">
    <name type="scientific">Ezakiella coagulans</name>
    <dbReference type="NCBI Taxonomy" id="46507"/>
    <lineage>
        <taxon>Bacteria</taxon>
        <taxon>Bacillati</taxon>
        <taxon>Bacillota</taxon>
        <taxon>Tissierellia</taxon>
        <taxon>Ezakiella</taxon>
    </lineage>
</organism>
<dbReference type="InterPro" id="IPR039421">
    <property type="entry name" value="Type_1_exporter"/>
</dbReference>
<dbReference type="InterPro" id="IPR003593">
    <property type="entry name" value="AAA+_ATPase"/>
</dbReference>
<dbReference type="Pfam" id="PF00005">
    <property type="entry name" value="ABC_tran"/>
    <property type="match status" value="1"/>
</dbReference>
<name>A0A2U1E5W6_9FIRM</name>
<dbReference type="PANTHER" id="PTHR43394:SF1">
    <property type="entry name" value="ATP-BINDING CASSETTE SUB-FAMILY B MEMBER 10, MITOCHONDRIAL"/>
    <property type="match status" value="1"/>
</dbReference>
<keyword evidence="8 9" id="KW-0472">Membrane</keyword>
<evidence type="ECO:0000259" key="11">
    <source>
        <dbReference type="PROSITE" id="PS50929"/>
    </source>
</evidence>
<dbReference type="GO" id="GO:0005886">
    <property type="term" value="C:plasma membrane"/>
    <property type="evidence" value="ECO:0007669"/>
    <property type="project" value="UniProtKB-SubCell"/>
</dbReference>
<proteinExistence type="predicted"/>
<evidence type="ECO:0000256" key="6">
    <source>
        <dbReference type="ARBA" id="ARBA00022840"/>
    </source>
</evidence>
<evidence type="ECO:0000256" key="3">
    <source>
        <dbReference type="ARBA" id="ARBA00022475"/>
    </source>
</evidence>
<comment type="subcellular location">
    <subcellularLocation>
        <location evidence="1">Cell membrane</location>
        <topology evidence="1">Multi-pass membrane protein</topology>
    </subcellularLocation>
</comment>
<dbReference type="SUPFAM" id="SSF90123">
    <property type="entry name" value="ABC transporter transmembrane region"/>
    <property type="match status" value="1"/>
</dbReference>
<dbReference type="GO" id="GO:0015421">
    <property type="term" value="F:ABC-type oligopeptide transporter activity"/>
    <property type="evidence" value="ECO:0007669"/>
    <property type="project" value="TreeGrafter"/>
</dbReference>